<organism evidence="3 4">
    <name type="scientific">Sediminitomix flava</name>
    <dbReference type="NCBI Taxonomy" id="379075"/>
    <lineage>
        <taxon>Bacteria</taxon>
        <taxon>Pseudomonadati</taxon>
        <taxon>Bacteroidota</taxon>
        <taxon>Cytophagia</taxon>
        <taxon>Cytophagales</taxon>
        <taxon>Flammeovirgaceae</taxon>
        <taxon>Sediminitomix</taxon>
    </lineage>
</organism>
<dbReference type="Gene3D" id="3.30.230.30">
    <property type="entry name" value="Impact, N-terminal domain"/>
    <property type="match status" value="1"/>
</dbReference>
<comment type="similarity">
    <text evidence="1">Belongs to the IMPACT family.</text>
</comment>
<evidence type="ECO:0000259" key="2">
    <source>
        <dbReference type="Pfam" id="PF01205"/>
    </source>
</evidence>
<evidence type="ECO:0000313" key="4">
    <source>
        <dbReference type="Proteomes" id="UP000245535"/>
    </source>
</evidence>
<feature type="domain" description="Impact N-terminal" evidence="2">
    <location>
        <begin position="19"/>
        <end position="124"/>
    </location>
</feature>
<dbReference type="AlphaFoldDB" id="A0A315ZGA0"/>
<dbReference type="PANTHER" id="PTHR16301:SF20">
    <property type="entry name" value="IMPACT FAMILY MEMBER YIGZ"/>
    <property type="match status" value="1"/>
</dbReference>
<dbReference type="RefSeq" id="WP_109615664.1">
    <property type="nucleotide sequence ID" value="NZ_QGDO01000001.1"/>
</dbReference>
<dbReference type="PANTHER" id="PTHR16301">
    <property type="entry name" value="IMPACT-RELATED"/>
    <property type="match status" value="1"/>
</dbReference>
<comment type="caution">
    <text evidence="3">The sequence shown here is derived from an EMBL/GenBank/DDBJ whole genome shotgun (WGS) entry which is preliminary data.</text>
</comment>
<protein>
    <submittedName>
        <fullName evidence="3">Putative YigZ family protein</fullName>
    </submittedName>
</protein>
<dbReference type="InterPro" id="IPR020569">
    <property type="entry name" value="UPF0029_Impact_CS"/>
</dbReference>
<proteinExistence type="inferred from homology"/>
<dbReference type="InterPro" id="IPR001498">
    <property type="entry name" value="Impact_N"/>
</dbReference>
<gene>
    <name evidence="3" type="ORF">BC781_101500</name>
</gene>
<dbReference type="InterPro" id="IPR020568">
    <property type="entry name" value="Ribosomal_Su5_D2-typ_SF"/>
</dbReference>
<dbReference type="Proteomes" id="UP000245535">
    <property type="component" value="Unassembled WGS sequence"/>
</dbReference>
<dbReference type="GO" id="GO:0006446">
    <property type="term" value="P:regulation of translational initiation"/>
    <property type="evidence" value="ECO:0007669"/>
    <property type="project" value="TreeGrafter"/>
</dbReference>
<dbReference type="GO" id="GO:0005737">
    <property type="term" value="C:cytoplasm"/>
    <property type="evidence" value="ECO:0007669"/>
    <property type="project" value="TreeGrafter"/>
</dbReference>
<dbReference type="EMBL" id="QGDO01000001">
    <property type="protein sequence ID" value="PWJ44150.1"/>
    <property type="molecule type" value="Genomic_DNA"/>
</dbReference>
<sequence length="200" mass="22721">MEDSYLTIEGTSEGLYKEKGSKFLAFAYRVRSEEEVREIVQGLRKTYYDARHWCYAYILGADKKKFRANDDGEPGNSAGAPILGQIRSKELTDTLVVVVRYFGGTKLGVSGLINAYKTSAAEALEEADIIEEFLMKTIKVTFEYPLMNEVMKVGKTFDLDFGKQTFDTECHIEFMVREKLFDQVFAKLDDIDGVRVNILS</sequence>
<dbReference type="SUPFAM" id="SSF54211">
    <property type="entry name" value="Ribosomal protein S5 domain 2-like"/>
    <property type="match status" value="1"/>
</dbReference>
<keyword evidence="4" id="KW-1185">Reference proteome</keyword>
<dbReference type="InterPro" id="IPR036956">
    <property type="entry name" value="Impact_N_sf"/>
</dbReference>
<dbReference type="Pfam" id="PF01205">
    <property type="entry name" value="Impact_N"/>
    <property type="match status" value="1"/>
</dbReference>
<dbReference type="InterPro" id="IPR023582">
    <property type="entry name" value="Impact"/>
</dbReference>
<accession>A0A315ZGA0</accession>
<evidence type="ECO:0000313" key="3">
    <source>
        <dbReference type="EMBL" id="PWJ44150.1"/>
    </source>
</evidence>
<dbReference type="OrthoDB" id="9813771at2"/>
<evidence type="ECO:0000256" key="1">
    <source>
        <dbReference type="ARBA" id="ARBA00007665"/>
    </source>
</evidence>
<dbReference type="PROSITE" id="PS00910">
    <property type="entry name" value="UPF0029"/>
    <property type="match status" value="1"/>
</dbReference>
<reference evidence="3 4" key="1">
    <citation type="submission" date="2018-03" db="EMBL/GenBank/DDBJ databases">
        <title>Genomic Encyclopedia of Archaeal and Bacterial Type Strains, Phase II (KMG-II): from individual species to whole genera.</title>
        <authorList>
            <person name="Goeker M."/>
        </authorList>
    </citation>
    <scope>NUCLEOTIDE SEQUENCE [LARGE SCALE GENOMIC DNA]</scope>
    <source>
        <strain evidence="3 4">DSM 28229</strain>
    </source>
</reference>
<name>A0A315ZGA0_SEDFL</name>